<dbReference type="GO" id="GO:0004735">
    <property type="term" value="F:pyrroline-5-carboxylate reductase activity"/>
    <property type="evidence" value="ECO:0007669"/>
    <property type="project" value="UniProtKB-EC"/>
</dbReference>
<dbReference type="InterPro" id="IPR008927">
    <property type="entry name" value="6-PGluconate_DH-like_C_sf"/>
</dbReference>
<dbReference type="HAMAP" id="MF_01925">
    <property type="entry name" value="P5C_reductase"/>
    <property type="match status" value="1"/>
</dbReference>
<keyword evidence="10" id="KW-1185">Reference proteome</keyword>
<dbReference type="Proteomes" id="UP000756387">
    <property type="component" value="Unassembled WGS sequence"/>
</dbReference>
<dbReference type="SUPFAM" id="SSF48179">
    <property type="entry name" value="6-phosphogluconate dehydrogenase C-terminal domain-like"/>
    <property type="match status" value="1"/>
</dbReference>
<comment type="subcellular location">
    <subcellularLocation>
        <location evidence="4">Cytoplasm</location>
    </subcellularLocation>
</comment>
<dbReference type="InterPro" id="IPR053790">
    <property type="entry name" value="P5CR-like_CS"/>
</dbReference>
<dbReference type="EC" id="1.5.1.2" evidence="4 5"/>
<sequence length="266" mass="27300">MTTTAILGAGAMGESVLAGMIGAGRPLDSLLVGEKREARAQELRDTHGVDVVDNHAAVARADVVIVAVKPQDVTTLLDDLADVLRPGQVVVSLAAGLTLATLESHVPEGVAVIRVMPNTPALVGQGMSVLSRGTTCTDDQLAEAEQLLTACGRVVTLPESQMDAVTAISGSGPAYVFLVAEAMIDSGVRLGLARDVATELTVQTLLGAATMLDETGTHPALLRAQVTSPGGTTAAALAQLEDNRLRGAFAAATTAAYERSVQMSEH</sequence>
<dbReference type="PIRSF" id="PIRSF000193">
    <property type="entry name" value="Pyrrol-5-carb_rd"/>
    <property type="match status" value="1"/>
</dbReference>
<keyword evidence="4 6" id="KW-0028">Amino-acid biosynthesis</keyword>
<evidence type="ECO:0000313" key="10">
    <source>
        <dbReference type="Proteomes" id="UP000756387"/>
    </source>
</evidence>
<comment type="pathway">
    <text evidence="4 6">Amino-acid biosynthesis; L-proline biosynthesis; L-proline from L-glutamate 5-semialdehyde: step 1/1.</text>
</comment>
<evidence type="ECO:0000256" key="5">
    <source>
        <dbReference type="NCBIfam" id="TIGR00112"/>
    </source>
</evidence>
<evidence type="ECO:0000256" key="1">
    <source>
        <dbReference type="ARBA" id="ARBA00005525"/>
    </source>
</evidence>
<keyword evidence="2 4" id="KW-0521">NADP</keyword>
<evidence type="ECO:0000259" key="7">
    <source>
        <dbReference type="Pfam" id="PF03807"/>
    </source>
</evidence>
<comment type="catalytic activity">
    <reaction evidence="4 6">
        <text>L-proline + NADP(+) = (S)-1-pyrroline-5-carboxylate + NADPH + 2 H(+)</text>
        <dbReference type="Rhea" id="RHEA:14109"/>
        <dbReference type="ChEBI" id="CHEBI:15378"/>
        <dbReference type="ChEBI" id="CHEBI:17388"/>
        <dbReference type="ChEBI" id="CHEBI:57783"/>
        <dbReference type="ChEBI" id="CHEBI:58349"/>
        <dbReference type="ChEBI" id="CHEBI:60039"/>
        <dbReference type="EC" id="1.5.1.2"/>
    </reaction>
</comment>
<dbReference type="RefSeq" id="WP_193638863.1">
    <property type="nucleotide sequence ID" value="NZ_JADCSA010000013.1"/>
</dbReference>
<dbReference type="InterPro" id="IPR029036">
    <property type="entry name" value="P5CR_dimer"/>
</dbReference>
<comment type="function">
    <text evidence="4">Catalyzes the reduction of 1-pyrroline-5-carboxylate (PCA) to L-proline.</text>
</comment>
<name>A0ABR9RVI0_9ACTN</name>
<feature type="domain" description="Pyrroline-5-carboxylate reductase dimerisation" evidence="8">
    <location>
        <begin position="159"/>
        <end position="263"/>
    </location>
</feature>
<feature type="domain" description="Pyrroline-5-carboxylate reductase catalytic N-terminal" evidence="7">
    <location>
        <begin position="5"/>
        <end position="96"/>
    </location>
</feature>
<accession>A0ABR9RVI0</accession>
<organism evidence="9 10">
    <name type="scientific">Nocardioides malaquae</name>
    <dbReference type="NCBI Taxonomy" id="2773426"/>
    <lineage>
        <taxon>Bacteria</taxon>
        <taxon>Bacillati</taxon>
        <taxon>Actinomycetota</taxon>
        <taxon>Actinomycetes</taxon>
        <taxon>Propionibacteriales</taxon>
        <taxon>Nocardioidaceae</taxon>
        <taxon>Nocardioides</taxon>
    </lineage>
</organism>
<keyword evidence="3 4" id="KW-0560">Oxidoreductase</keyword>
<evidence type="ECO:0000256" key="2">
    <source>
        <dbReference type="ARBA" id="ARBA00022857"/>
    </source>
</evidence>
<evidence type="ECO:0000256" key="6">
    <source>
        <dbReference type="RuleBase" id="RU003903"/>
    </source>
</evidence>
<comment type="catalytic activity">
    <reaction evidence="4">
        <text>L-proline + NAD(+) = (S)-1-pyrroline-5-carboxylate + NADH + 2 H(+)</text>
        <dbReference type="Rhea" id="RHEA:14105"/>
        <dbReference type="ChEBI" id="CHEBI:15378"/>
        <dbReference type="ChEBI" id="CHEBI:17388"/>
        <dbReference type="ChEBI" id="CHEBI:57540"/>
        <dbReference type="ChEBI" id="CHEBI:57945"/>
        <dbReference type="ChEBI" id="CHEBI:60039"/>
        <dbReference type="EC" id="1.5.1.2"/>
    </reaction>
</comment>
<evidence type="ECO:0000256" key="3">
    <source>
        <dbReference type="ARBA" id="ARBA00023002"/>
    </source>
</evidence>
<dbReference type="NCBIfam" id="TIGR00112">
    <property type="entry name" value="proC"/>
    <property type="match status" value="1"/>
</dbReference>
<dbReference type="PANTHER" id="PTHR11645">
    <property type="entry name" value="PYRROLINE-5-CARBOXYLATE REDUCTASE"/>
    <property type="match status" value="1"/>
</dbReference>
<evidence type="ECO:0000259" key="8">
    <source>
        <dbReference type="Pfam" id="PF14748"/>
    </source>
</evidence>
<protein>
    <recommendedName>
        <fullName evidence="4 5">Pyrroline-5-carboxylate reductase</fullName>
        <shortName evidence="4">P5C reductase</shortName>
        <shortName evidence="4">P5CR</shortName>
        <ecNumber evidence="4 5">1.5.1.2</ecNumber>
    </recommendedName>
    <alternativeName>
        <fullName evidence="4">PCA reductase</fullName>
    </alternativeName>
</protein>
<proteinExistence type="inferred from homology"/>
<dbReference type="InterPro" id="IPR000304">
    <property type="entry name" value="Pyrroline-COOH_reductase"/>
</dbReference>
<evidence type="ECO:0000313" key="9">
    <source>
        <dbReference type="EMBL" id="MBE7325531.1"/>
    </source>
</evidence>
<dbReference type="InterPro" id="IPR036291">
    <property type="entry name" value="NAD(P)-bd_dom_sf"/>
</dbReference>
<reference evidence="9 10" key="1">
    <citation type="submission" date="2020-10" db="EMBL/GenBank/DDBJ databases">
        <title>Nocardioides sp. isolated from sludge.</title>
        <authorList>
            <person name="Zhang X."/>
        </authorList>
    </citation>
    <scope>NUCLEOTIDE SEQUENCE [LARGE SCALE GENOMIC DNA]</scope>
    <source>
        <strain evidence="9 10">Y6</strain>
    </source>
</reference>
<dbReference type="InterPro" id="IPR028939">
    <property type="entry name" value="P5C_Rdtase_cat_N"/>
</dbReference>
<dbReference type="PANTHER" id="PTHR11645:SF0">
    <property type="entry name" value="PYRROLINE-5-CARBOXYLATE REDUCTASE 3"/>
    <property type="match status" value="1"/>
</dbReference>
<keyword evidence="4 6" id="KW-0641">Proline biosynthesis</keyword>
<dbReference type="Gene3D" id="1.10.3730.10">
    <property type="entry name" value="ProC C-terminal domain-like"/>
    <property type="match status" value="1"/>
</dbReference>
<comment type="caution">
    <text evidence="9">The sequence shown here is derived from an EMBL/GenBank/DDBJ whole genome shotgun (WGS) entry which is preliminary data.</text>
</comment>
<dbReference type="Pfam" id="PF03807">
    <property type="entry name" value="F420_oxidored"/>
    <property type="match status" value="1"/>
</dbReference>
<dbReference type="Pfam" id="PF14748">
    <property type="entry name" value="P5CR_dimer"/>
    <property type="match status" value="1"/>
</dbReference>
<dbReference type="SUPFAM" id="SSF51735">
    <property type="entry name" value="NAD(P)-binding Rossmann-fold domains"/>
    <property type="match status" value="1"/>
</dbReference>
<gene>
    <name evidence="4 9" type="primary">proC</name>
    <name evidence="9" type="ORF">IEQ44_12805</name>
</gene>
<dbReference type="PROSITE" id="PS00521">
    <property type="entry name" value="P5CR"/>
    <property type="match status" value="1"/>
</dbReference>
<keyword evidence="4" id="KW-0963">Cytoplasm</keyword>
<evidence type="ECO:0000256" key="4">
    <source>
        <dbReference type="HAMAP-Rule" id="MF_01925"/>
    </source>
</evidence>
<dbReference type="EMBL" id="JADCSA010000013">
    <property type="protein sequence ID" value="MBE7325531.1"/>
    <property type="molecule type" value="Genomic_DNA"/>
</dbReference>
<dbReference type="Gene3D" id="3.40.50.720">
    <property type="entry name" value="NAD(P)-binding Rossmann-like Domain"/>
    <property type="match status" value="1"/>
</dbReference>
<comment type="similarity">
    <text evidence="1 4 6">Belongs to the pyrroline-5-carboxylate reductase family.</text>
</comment>